<protein>
    <submittedName>
        <fullName evidence="1">Uncharacterized protein</fullName>
    </submittedName>
</protein>
<sequence length="76" mass="8405">MVAQRVPGNPRILAASPAYLMAHGHLDQSEEQAQHNYLMFAYSGLLQNTGPLRKGRREKSVTVGGTLYSFNVCRSL</sequence>
<name>A0A2S6ZIR0_9XANT</name>
<dbReference type="EMBL" id="MIGX01000014">
    <property type="protein sequence ID" value="PPT92161.1"/>
    <property type="molecule type" value="Genomic_DNA"/>
</dbReference>
<proteinExistence type="predicted"/>
<dbReference type="Gene3D" id="3.40.190.10">
    <property type="entry name" value="Periplasmic binding protein-like II"/>
    <property type="match status" value="1"/>
</dbReference>
<reference evidence="1 2" key="1">
    <citation type="submission" date="2016-08" db="EMBL/GenBank/DDBJ databases">
        <title>Evolution of the type three secretion system and type three effector repertoires in Xanthomonas.</title>
        <authorList>
            <person name="Merda D."/>
            <person name="Briand M."/>
            <person name="Bosis E."/>
            <person name="Rousseau C."/>
            <person name="Portier P."/>
            <person name="Jacques M.-A."/>
            <person name="Fischer-Le Saux M."/>
        </authorList>
    </citation>
    <scope>NUCLEOTIDE SEQUENCE [LARGE SCALE GENOMIC DNA]</scope>
    <source>
        <strain evidence="1 2">CFBP 4691</strain>
    </source>
</reference>
<gene>
    <name evidence="1" type="ORF">XthCFBP4691_05215</name>
</gene>
<dbReference type="AlphaFoldDB" id="A0A2S6ZIR0"/>
<evidence type="ECO:0000313" key="2">
    <source>
        <dbReference type="Proteomes" id="UP000239898"/>
    </source>
</evidence>
<organism evidence="1 2">
    <name type="scientific">Xanthomonas theicola</name>
    <dbReference type="NCBI Taxonomy" id="56464"/>
    <lineage>
        <taxon>Bacteria</taxon>
        <taxon>Pseudomonadati</taxon>
        <taxon>Pseudomonadota</taxon>
        <taxon>Gammaproteobacteria</taxon>
        <taxon>Lysobacterales</taxon>
        <taxon>Lysobacteraceae</taxon>
        <taxon>Xanthomonas</taxon>
    </lineage>
</organism>
<dbReference type="Proteomes" id="UP000239898">
    <property type="component" value="Unassembled WGS sequence"/>
</dbReference>
<comment type="caution">
    <text evidence="1">The sequence shown here is derived from an EMBL/GenBank/DDBJ whole genome shotgun (WGS) entry which is preliminary data.</text>
</comment>
<evidence type="ECO:0000313" key="1">
    <source>
        <dbReference type="EMBL" id="PPT92161.1"/>
    </source>
</evidence>
<keyword evidence="2" id="KW-1185">Reference proteome</keyword>
<accession>A0A2S6ZIR0</accession>